<dbReference type="Proteomes" id="UP001302719">
    <property type="component" value="Chromosome"/>
</dbReference>
<proteinExistence type="predicted"/>
<dbReference type="CDD" id="cd04301">
    <property type="entry name" value="NAT_SF"/>
    <property type="match status" value="1"/>
</dbReference>
<dbReference type="KEGG" id="nall:PP769_18470"/>
<sequence>MEIDLHGTIGADREHGELIWAGLDNLDWIVRFKPSALLTRIKRSVLQDERRVMGDRVLLFKHDGTLSAYVWFRTGHFKDEVDGIIYTLPSGTVWLFDGRVDTAHRRKGLYKRLLKAAARDLSEAGYSRIVLAVDYLNRNSVRGHLSVGASVIGRVFVIRVLGRGACMAKTNTSSKFNLDFSGPNNHVELLI</sequence>
<dbReference type="SUPFAM" id="SSF55729">
    <property type="entry name" value="Acyl-CoA N-acyltransferases (Nat)"/>
    <property type="match status" value="1"/>
</dbReference>
<dbReference type="GO" id="GO:0016747">
    <property type="term" value="F:acyltransferase activity, transferring groups other than amino-acyl groups"/>
    <property type="evidence" value="ECO:0007669"/>
    <property type="project" value="InterPro"/>
</dbReference>
<dbReference type="InterPro" id="IPR000182">
    <property type="entry name" value="GNAT_dom"/>
</dbReference>
<dbReference type="Gene3D" id="3.40.630.30">
    <property type="match status" value="1"/>
</dbReference>
<dbReference type="RefSeq" id="WP_312643037.1">
    <property type="nucleotide sequence ID" value="NZ_CP116967.1"/>
</dbReference>
<feature type="domain" description="N-acetyltransferase" evidence="1">
    <location>
        <begin position="17"/>
        <end position="172"/>
    </location>
</feature>
<dbReference type="PROSITE" id="PS51186">
    <property type="entry name" value="GNAT"/>
    <property type="match status" value="1"/>
</dbReference>
<protein>
    <submittedName>
        <fullName evidence="2">GNAT family N-acetyltransferase</fullName>
    </submittedName>
</protein>
<organism evidence="2 3">
    <name type="scientific">Candidatus Nitrospira allomarina</name>
    <dbReference type="NCBI Taxonomy" id="3020900"/>
    <lineage>
        <taxon>Bacteria</taxon>
        <taxon>Pseudomonadati</taxon>
        <taxon>Nitrospirota</taxon>
        <taxon>Nitrospiria</taxon>
        <taxon>Nitrospirales</taxon>
        <taxon>Nitrospiraceae</taxon>
        <taxon>Nitrospira</taxon>
    </lineage>
</organism>
<dbReference type="Pfam" id="PF00583">
    <property type="entry name" value="Acetyltransf_1"/>
    <property type="match status" value="1"/>
</dbReference>
<dbReference type="EMBL" id="CP116967">
    <property type="protein sequence ID" value="WNM57934.1"/>
    <property type="molecule type" value="Genomic_DNA"/>
</dbReference>
<reference evidence="2 3" key="1">
    <citation type="submission" date="2023-01" db="EMBL/GenBank/DDBJ databases">
        <title>Cultivation and genomic characterization of new, ubiquitous marine nitrite-oxidizing bacteria from the Nitrospirales.</title>
        <authorList>
            <person name="Mueller A.J."/>
            <person name="Daebeler A."/>
            <person name="Herbold C.W."/>
            <person name="Kirkegaard R.H."/>
            <person name="Daims H."/>
        </authorList>
    </citation>
    <scope>NUCLEOTIDE SEQUENCE [LARGE SCALE GENOMIC DNA]</scope>
    <source>
        <strain evidence="2 3">VA</strain>
    </source>
</reference>
<accession>A0AA96GG46</accession>
<dbReference type="AlphaFoldDB" id="A0AA96GG46"/>
<name>A0AA96GG46_9BACT</name>
<evidence type="ECO:0000313" key="2">
    <source>
        <dbReference type="EMBL" id="WNM57934.1"/>
    </source>
</evidence>
<gene>
    <name evidence="2" type="ORF">PP769_18470</name>
</gene>
<keyword evidence="3" id="KW-1185">Reference proteome</keyword>
<dbReference type="InterPro" id="IPR016181">
    <property type="entry name" value="Acyl_CoA_acyltransferase"/>
</dbReference>
<evidence type="ECO:0000259" key="1">
    <source>
        <dbReference type="PROSITE" id="PS51186"/>
    </source>
</evidence>
<evidence type="ECO:0000313" key="3">
    <source>
        <dbReference type="Proteomes" id="UP001302719"/>
    </source>
</evidence>